<reference evidence="3" key="1">
    <citation type="submission" date="2025-08" db="UniProtKB">
        <authorList>
            <consortium name="RefSeq"/>
        </authorList>
    </citation>
    <scope>IDENTIFICATION</scope>
    <source>
        <tissue evidence="3">Whole organism</tissue>
    </source>
</reference>
<gene>
    <name evidence="3" type="primary">LOC127751425</name>
</gene>
<dbReference type="Proteomes" id="UP000504606">
    <property type="component" value="Unplaced"/>
</dbReference>
<proteinExistence type="predicted"/>
<evidence type="ECO:0000313" key="2">
    <source>
        <dbReference type="Proteomes" id="UP000504606"/>
    </source>
</evidence>
<dbReference type="RefSeq" id="XP_052130934.1">
    <property type="nucleotide sequence ID" value="XM_052274974.1"/>
</dbReference>
<evidence type="ECO:0000313" key="3">
    <source>
        <dbReference type="RefSeq" id="XP_052130934.1"/>
    </source>
</evidence>
<dbReference type="PANTHER" id="PTHR31912:SF34">
    <property type="entry name" value="NOTOCHORD-RELATED PROTEIN"/>
    <property type="match status" value="1"/>
</dbReference>
<name>A0A9C6XTP1_FRAOC</name>
<organism evidence="2 3">
    <name type="scientific">Frankliniella occidentalis</name>
    <name type="common">Western flower thrips</name>
    <name type="synonym">Euthrips occidentalis</name>
    <dbReference type="NCBI Taxonomy" id="133901"/>
    <lineage>
        <taxon>Eukaryota</taxon>
        <taxon>Metazoa</taxon>
        <taxon>Ecdysozoa</taxon>
        <taxon>Arthropoda</taxon>
        <taxon>Hexapoda</taxon>
        <taxon>Insecta</taxon>
        <taxon>Pterygota</taxon>
        <taxon>Neoptera</taxon>
        <taxon>Paraneoptera</taxon>
        <taxon>Thysanoptera</taxon>
        <taxon>Terebrantia</taxon>
        <taxon>Thripoidea</taxon>
        <taxon>Thripidae</taxon>
        <taxon>Frankliniella</taxon>
    </lineage>
</organism>
<feature type="region of interest" description="Disordered" evidence="1">
    <location>
        <begin position="28"/>
        <end position="60"/>
    </location>
</feature>
<sequence>MNHLEQMMQVENLFKWMNVLYLPSTDSQANSLRTNQPNPLQVSKSTDSQANSLRTNESDQYPEQKIKDEYAKFYLSMESEFVLPTSTVQVIAEQIQRTTELSHLCLKRKLRTELESVGFDESEINSIISKVFTSDPIFNIHHKTKDIDQLGTHHLRTKYWKSHYPYVEPKEVFLGVDAKGRKKCAHLFPLRESLTTLLKDPVVKASVLQSFEIQPQDEHTFTTSKIFSDFTDGSAFADHMKQHPGKKCLLLFLYQDAFDFGAFGPSQGVYKPLAFYYALGNIKAEHRTKLGCIQMLYLVLEKYFKATLEEDLKEVDKIKEVLQPILDELEDLKLNGIEINGEIIPVCLMFGLGDNAGQHFLGRYVGSFSATHSCRFCPTSTKDFKNNPTECEAFRTPREYDEAVEIAKNKWIAEKERALDFARRQEHQDPTSTSKKQAISKHAHKKLNGIHHNGVKFFPSPLNSDSFHVSNFSLCVCLGHDLFEGIVKNMLPAILKHLSQVNKWFTLDILNHRIRTFTCEGSDKNDAPTPLKSFDSLGGNASENWTLLRVLPFLIGDFIQDKEDEMWCLYLQLKEIVELVTAPRISLQQVLYLKSLIKDYLLDVEKLLPACLYPKQHLLLHYPDLILKFGPLIRLFTLRFESKHCFFKSVAKACRNYINITYTLARKYAFKFALDHSDGLLPPDISFNSRDVVRACDVAWTKEQMDVINTIQDLEKIKVLDKVEVYGVKYSTSEILQLDLLRICDLEVGVIEKILMDHHNNVAFLIEVMSATNSFNGHFKIHPSKNKEFRIITYEDLVDYYPLPVYNFGRAKCFVLKHSAPFVLQ</sequence>
<accession>A0A9C6XTP1</accession>
<dbReference type="AlphaFoldDB" id="A0A9C6XTP1"/>
<dbReference type="OrthoDB" id="6157941at2759"/>
<dbReference type="PANTHER" id="PTHR31912">
    <property type="entry name" value="IP13529P"/>
    <property type="match status" value="1"/>
</dbReference>
<dbReference type="KEGG" id="foc:127751425"/>
<protein>
    <submittedName>
        <fullName evidence="3">Uncharacterized protein LOC127751425</fullName>
    </submittedName>
</protein>
<evidence type="ECO:0000256" key="1">
    <source>
        <dbReference type="SAM" id="MobiDB-lite"/>
    </source>
</evidence>
<keyword evidence="2" id="KW-1185">Reference proteome</keyword>
<dbReference type="GeneID" id="127751425"/>